<sequence length="152" mass="17655">MLTMEAMLENFINEDKREQEKMEIFINEFRTTNELLLKEQNNLLSELKIKVYELGRVMSDVMVSRHEIKGVTIRGGKMTSKATYDKFTQDSDIDVAIRRFDSVDTAYSEEQKTVGADTIKNEHLYSATTNEIDEKKPKLKGLPSHLEIIFSW</sequence>
<dbReference type="EMBL" id="BQNB010017580">
    <property type="protein sequence ID" value="GJT64819.1"/>
    <property type="molecule type" value="Genomic_DNA"/>
</dbReference>
<gene>
    <name evidence="1" type="ORF">Tco_1016299</name>
</gene>
<organism evidence="1 2">
    <name type="scientific">Tanacetum coccineum</name>
    <dbReference type="NCBI Taxonomy" id="301880"/>
    <lineage>
        <taxon>Eukaryota</taxon>
        <taxon>Viridiplantae</taxon>
        <taxon>Streptophyta</taxon>
        <taxon>Embryophyta</taxon>
        <taxon>Tracheophyta</taxon>
        <taxon>Spermatophyta</taxon>
        <taxon>Magnoliopsida</taxon>
        <taxon>eudicotyledons</taxon>
        <taxon>Gunneridae</taxon>
        <taxon>Pentapetalae</taxon>
        <taxon>asterids</taxon>
        <taxon>campanulids</taxon>
        <taxon>Asterales</taxon>
        <taxon>Asteraceae</taxon>
        <taxon>Asteroideae</taxon>
        <taxon>Anthemideae</taxon>
        <taxon>Anthemidinae</taxon>
        <taxon>Tanacetum</taxon>
    </lineage>
</organism>
<reference evidence="1" key="2">
    <citation type="submission" date="2022-01" db="EMBL/GenBank/DDBJ databases">
        <authorList>
            <person name="Yamashiro T."/>
            <person name="Shiraishi A."/>
            <person name="Satake H."/>
            <person name="Nakayama K."/>
        </authorList>
    </citation>
    <scope>NUCLEOTIDE SEQUENCE</scope>
</reference>
<evidence type="ECO:0008006" key="3">
    <source>
        <dbReference type="Google" id="ProtNLM"/>
    </source>
</evidence>
<proteinExistence type="predicted"/>
<evidence type="ECO:0000313" key="2">
    <source>
        <dbReference type="Proteomes" id="UP001151760"/>
    </source>
</evidence>
<dbReference type="Proteomes" id="UP001151760">
    <property type="component" value="Unassembled WGS sequence"/>
</dbReference>
<evidence type="ECO:0000313" key="1">
    <source>
        <dbReference type="EMBL" id="GJT64819.1"/>
    </source>
</evidence>
<keyword evidence="2" id="KW-1185">Reference proteome</keyword>
<protein>
    <recommendedName>
        <fullName evidence="3">Nucleotidyltransferase</fullName>
    </recommendedName>
</protein>
<accession>A0ABQ5FP98</accession>
<reference evidence="1" key="1">
    <citation type="journal article" date="2022" name="Int. J. Mol. Sci.">
        <title>Draft Genome of Tanacetum Coccineum: Genomic Comparison of Closely Related Tanacetum-Family Plants.</title>
        <authorList>
            <person name="Yamashiro T."/>
            <person name="Shiraishi A."/>
            <person name="Nakayama K."/>
            <person name="Satake H."/>
        </authorList>
    </citation>
    <scope>NUCLEOTIDE SEQUENCE</scope>
</reference>
<name>A0ABQ5FP98_9ASTR</name>
<comment type="caution">
    <text evidence="1">The sequence shown here is derived from an EMBL/GenBank/DDBJ whole genome shotgun (WGS) entry which is preliminary data.</text>
</comment>